<dbReference type="SUPFAM" id="SSF55486">
    <property type="entry name" value="Metalloproteases ('zincins'), catalytic domain"/>
    <property type="match status" value="1"/>
</dbReference>
<organism evidence="2 3">
    <name type="scientific">Mycobacterium talmoniae</name>
    <dbReference type="NCBI Taxonomy" id="1858794"/>
    <lineage>
        <taxon>Bacteria</taxon>
        <taxon>Bacillati</taxon>
        <taxon>Actinomycetota</taxon>
        <taxon>Actinomycetes</taxon>
        <taxon>Mycobacteriales</taxon>
        <taxon>Mycobacteriaceae</taxon>
        <taxon>Mycobacterium</taxon>
    </lineage>
</organism>
<dbReference type="Proteomes" id="UP000179734">
    <property type="component" value="Unassembled WGS sequence"/>
</dbReference>
<evidence type="ECO:0000256" key="1">
    <source>
        <dbReference type="SAM" id="MobiDB-lite"/>
    </source>
</evidence>
<dbReference type="EMBL" id="MLQM01000178">
    <property type="protein sequence ID" value="OHU96433.1"/>
    <property type="molecule type" value="Genomic_DNA"/>
</dbReference>
<sequence>VLAGCGSVVDGHPVSMLYNPAQVGGLPVTDGPNGPRDNAPAPTGTVTNTDHGKIDELVTLAINDIEAYWKDHYEGLKRTFTPVPTYISYDSTDPRGPMLCPDEPTYQNENAMFGACRYPFKWDQTFIAWDRGSFMPTAEKYFGPMAVVGVLAHEYGHALQSMSGLADKSTPVVVKEQQADCFAGVYLHWVAEDQSSRFTLNTTEGLNHVLAGVIMGRDPVLGPGDEKWIKKGHGTALDRVGAFQMGFDTGTAVCAAIDMAEIEQRRGDLPMALRPDDSGDVPTGDVDIDKDTLSALMDVMNKIYSPQQPPTLSYDTPQCADAQASPPASYCPATNTISVDLAALEEMGTPADERKNKVMLQGDDTALSVVMSRYTLALQHQRGVELTSAMAGLRTACLTGVGQRGMAEPAGTDGKGLILTAGDLDEAVTGLLANGLAASDVNGNTVPAGFTRILAFRSGVLDGDADRCYQRFP</sequence>
<dbReference type="AlphaFoldDB" id="A0A1S1N5M3"/>
<keyword evidence="3" id="KW-1185">Reference proteome</keyword>
<gene>
    <name evidence="2" type="ORF">BKN37_22735</name>
</gene>
<feature type="region of interest" description="Disordered" evidence="1">
    <location>
        <begin position="25"/>
        <end position="44"/>
    </location>
</feature>
<evidence type="ECO:0000313" key="2">
    <source>
        <dbReference type="EMBL" id="OHU96433.1"/>
    </source>
</evidence>
<dbReference type="Pfam" id="PF04228">
    <property type="entry name" value="Zn_peptidase"/>
    <property type="match status" value="1"/>
</dbReference>
<accession>A0A1S1N5M3</accession>
<dbReference type="InterPro" id="IPR007343">
    <property type="entry name" value="Uncharacterised_pept_Zn_put"/>
</dbReference>
<name>A0A1S1N5M3_9MYCO</name>
<protein>
    <submittedName>
        <fullName evidence="2">Peptidase</fullName>
    </submittedName>
</protein>
<proteinExistence type="predicted"/>
<reference evidence="2 3" key="1">
    <citation type="submission" date="2016-10" db="EMBL/GenBank/DDBJ databases">
        <title>Genome sequence of Mycobacterium talmonii.</title>
        <authorList>
            <person name="Greninger A.L."/>
            <person name="Elliott B."/>
            <person name="Vasireddy S."/>
            <person name="Vasireddy R."/>
        </authorList>
    </citation>
    <scope>NUCLEOTIDE SEQUENCE [LARGE SCALE GENOMIC DNA]</scope>
    <source>
        <strain evidence="3">NE-TNMC-100812</strain>
    </source>
</reference>
<feature type="non-terminal residue" evidence="2">
    <location>
        <position position="1"/>
    </location>
</feature>
<evidence type="ECO:0000313" key="3">
    <source>
        <dbReference type="Proteomes" id="UP000179734"/>
    </source>
</evidence>
<comment type="caution">
    <text evidence="2">The sequence shown here is derived from an EMBL/GenBank/DDBJ whole genome shotgun (WGS) entry which is preliminary data.</text>
</comment>